<evidence type="ECO:0000256" key="3">
    <source>
        <dbReference type="ARBA" id="ARBA00012792"/>
    </source>
</evidence>
<dbReference type="RefSeq" id="WP_136168549.1">
    <property type="nucleotide sequence ID" value="NZ_KZ819101.1"/>
</dbReference>
<dbReference type="InterPro" id="IPR036010">
    <property type="entry name" value="2Fe-2S_ferredoxin-like_sf"/>
</dbReference>
<dbReference type="EC" id="1.3.5.1" evidence="3"/>
<feature type="region of interest" description="Disordered" evidence="5">
    <location>
        <begin position="101"/>
        <end position="148"/>
    </location>
</feature>
<gene>
    <name evidence="7" type="ORF">DDT56_22255</name>
</gene>
<evidence type="ECO:0000313" key="7">
    <source>
        <dbReference type="EMBL" id="PWC10265.1"/>
    </source>
</evidence>
<dbReference type="Proteomes" id="UP000296159">
    <property type="component" value="Unassembled WGS sequence"/>
</dbReference>
<organism evidence="7 8">
    <name type="scientific">Brenneria corticis</name>
    <dbReference type="NCBI Taxonomy" id="2173106"/>
    <lineage>
        <taxon>Bacteria</taxon>
        <taxon>Pseudomonadati</taxon>
        <taxon>Pseudomonadota</taxon>
        <taxon>Gammaproteobacteria</taxon>
        <taxon>Enterobacterales</taxon>
        <taxon>Pectobacteriaceae</taxon>
        <taxon>Brenneria</taxon>
    </lineage>
</organism>
<dbReference type="GO" id="GO:0009055">
    <property type="term" value="F:electron transfer activity"/>
    <property type="evidence" value="ECO:0007669"/>
    <property type="project" value="InterPro"/>
</dbReference>
<dbReference type="PANTHER" id="PTHR11921">
    <property type="entry name" value="SUCCINATE DEHYDROGENASE IRON-SULFUR PROTEIN"/>
    <property type="match status" value="1"/>
</dbReference>
<dbReference type="GO" id="GO:0008177">
    <property type="term" value="F:succinate dehydrogenase (quinone) activity"/>
    <property type="evidence" value="ECO:0007669"/>
    <property type="project" value="UniProtKB-EC"/>
</dbReference>
<dbReference type="Gene3D" id="3.10.20.30">
    <property type="match status" value="1"/>
</dbReference>
<dbReference type="EMBL" id="QDKH01000039">
    <property type="protein sequence ID" value="PWC10265.1"/>
    <property type="molecule type" value="Genomic_DNA"/>
</dbReference>
<evidence type="ECO:0000259" key="6">
    <source>
        <dbReference type="Pfam" id="PF13085"/>
    </source>
</evidence>
<dbReference type="AlphaFoldDB" id="A0A2U1TLJ7"/>
<dbReference type="GO" id="GO:0022904">
    <property type="term" value="P:respiratory electron transport chain"/>
    <property type="evidence" value="ECO:0007669"/>
    <property type="project" value="TreeGrafter"/>
</dbReference>
<dbReference type="InterPro" id="IPR012675">
    <property type="entry name" value="Beta-grasp_dom_sf"/>
</dbReference>
<comment type="cofactor">
    <cofactor evidence="4">
        <name>[2Fe-2S] cluster</name>
        <dbReference type="ChEBI" id="CHEBI:190135"/>
    </cofactor>
</comment>
<dbReference type="InterPro" id="IPR050573">
    <property type="entry name" value="SDH/FRD_Iron-Sulfur"/>
</dbReference>
<dbReference type="GO" id="GO:0009060">
    <property type="term" value="P:aerobic respiration"/>
    <property type="evidence" value="ECO:0007669"/>
    <property type="project" value="TreeGrafter"/>
</dbReference>
<name>A0A2U1TLJ7_9GAMM</name>
<accession>A0A2U1TLJ7</accession>
<feature type="domain" description="Succinate dehydogenase/fumarate reductase N-terminal" evidence="6">
    <location>
        <begin position="20"/>
        <end position="115"/>
    </location>
</feature>
<dbReference type="SUPFAM" id="SSF54292">
    <property type="entry name" value="2Fe-2S ferredoxin-like"/>
    <property type="match status" value="1"/>
</dbReference>
<protein>
    <recommendedName>
        <fullName evidence="3">succinate dehydrogenase</fullName>
        <ecNumber evidence="3">1.3.5.1</ecNumber>
    </recommendedName>
</protein>
<comment type="similarity">
    <text evidence="2">Belongs to the succinate dehydrogenase/fumarate reductase iron-sulfur protein family.</text>
</comment>
<reference evidence="7 8" key="1">
    <citation type="submission" date="2018-04" db="EMBL/GenBank/DDBJ databases">
        <title>Brenneria corticis sp.nov.</title>
        <authorList>
            <person name="Li Y."/>
        </authorList>
    </citation>
    <scope>NUCLEOTIDE SEQUENCE [LARGE SCALE GENOMIC DNA]</scope>
    <source>
        <strain evidence="7 8">CFCC 11842</strain>
    </source>
</reference>
<evidence type="ECO:0000256" key="1">
    <source>
        <dbReference type="ARBA" id="ARBA00001927"/>
    </source>
</evidence>
<dbReference type="GO" id="GO:0051536">
    <property type="term" value="F:iron-sulfur cluster binding"/>
    <property type="evidence" value="ECO:0007669"/>
    <property type="project" value="InterPro"/>
</dbReference>
<proteinExistence type="inferred from homology"/>
<dbReference type="Pfam" id="PF13085">
    <property type="entry name" value="Fer2_3"/>
    <property type="match status" value="1"/>
</dbReference>
<evidence type="ECO:0000256" key="2">
    <source>
        <dbReference type="ARBA" id="ARBA00009433"/>
    </source>
</evidence>
<dbReference type="InterPro" id="IPR025192">
    <property type="entry name" value="Succ_DH/fum_Rdtase_N"/>
</dbReference>
<keyword evidence="8" id="KW-1185">Reference proteome</keyword>
<comment type="caution">
    <text evidence="7">The sequence shown here is derived from an EMBL/GenBank/DDBJ whole genome shotgun (WGS) entry which is preliminary data.</text>
</comment>
<evidence type="ECO:0000313" key="8">
    <source>
        <dbReference type="Proteomes" id="UP000296159"/>
    </source>
</evidence>
<sequence length="148" mass="16573">MSDKPNLRPDNDAGGHAALRIRRGVGAQADHYQTFTVPLAEVTTLLDGLEWIRRHADDSLAFRYSCINAKACKQCMMRLDGKVVYACVTHLRADAEHRVEPMANKPRLRDLVVENGPNGERLEEPSPTGTHRAERISDKRAAPDNKME</sequence>
<feature type="compositionally biased region" description="Basic and acidic residues" evidence="5">
    <location>
        <begin position="131"/>
        <end position="148"/>
    </location>
</feature>
<evidence type="ECO:0000256" key="5">
    <source>
        <dbReference type="SAM" id="MobiDB-lite"/>
    </source>
</evidence>
<comment type="cofactor">
    <cofactor evidence="1">
        <name>[3Fe-4S] cluster</name>
        <dbReference type="ChEBI" id="CHEBI:21137"/>
    </cofactor>
</comment>
<evidence type="ECO:0000256" key="4">
    <source>
        <dbReference type="ARBA" id="ARBA00034078"/>
    </source>
</evidence>
<dbReference type="PANTHER" id="PTHR11921:SF29">
    <property type="entry name" value="SUCCINATE DEHYDROGENASE [UBIQUINONE] IRON-SULFUR SUBUNIT, MITOCHONDRIAL"/>
    <property type="match status" value="1"/>
</dbReference>